<evidence type="ECO:0000259" key="9">
    <source>
        <dbReference type="PROSITE" id="PS51918"/>
    </source>
</evidence>
<dbReference type="SFLD" id="SFLDG01061">
    <property type="entry name" value="methylthiotransferase"/>
    <property type="match status" value="1"/>
</dbReference>
<dbReference type="AlphaFoldDB" id="A0A1W1BY50"/>
<dbReference type="HAMAP" id="MF_01865">
    <property type="entry name" value="MTTase_RimO"/>
    <property type="match status" value="1"/>
</dbReference>
<dbReference type="InterPro" id="IPR038135">
    <property type="entry name" value="Methylthiotransferase_N_sf"/>
</dbReference>
<dbReference type="InterPro" id="IPR023404">
    <property type="entry name" value="rSAM_horseshoe"/>
</dbReference>
<evidence type="ECO:0000256" key="5">
    <source>
        <dbReference type="ARBA" id="ARBA00022723"/>
    </source>
</evidence>
<dbReference type="PANTHER" id="PTHR43837:SF1">
    <property type="entry name" value="RIBOSOMAL PROTEIN US12 METHYLTHIOTRANSFERASE RIMO"/>
    <property type="match status" value="1"/>
</dbReference>
<dbReference type="InterPro" id="IPR006638">
    <property type="entry name" value="Elp3/MiaA/NifB-like_rSAM"/>
</dbReference>
<dbReference type="PANTHER" id="PTHR43837">
    <property type="entry name" value="RIBOSOMAL PROTEIN S12 METHYLTHIOTRANSFERASE RIMO"/>
    <property type="match status" value="1"/>
</dbReference>
<dbReference type="InterPro" id="IPR002792">
    <property type="entry name" value="TRAM_dom"/>
</dbReference>
<dbReference type="SFLD" id="SFLDS00029">
    <property type="entry name" value="Radical_SAM"/>
    <property type="match status" value="1"/>
</dbReference>
<dbReference type="Pfam" id="PF18693">
    <property type="entry name" value="TRAM_2"/>
    <property type="match status" value="1"/>
</dbReference>
<dbReference type="Gene3D" id="2.40.50.140">
    <property type="entry name" value="Nucleic acid-binding proteins"/>
    <property type="match status" value="1"/>
</dbReference>
<dbReference type="InterPro" id="IPR020612">
    <property type="entry name" value="Methylthiotransferase_CS"/>
</dbReference>
<dbReference type="GO" id="GO:0005829">
    <property type="term" value="C:cytosol"/>
    <property type="evidence" value="ECO:0007669"/>
    <property type="project" value="TreeGrafter"/>
</dbReference>
<feature type="domain" description="MTTase N-terminal" evidence="8">
    <location>
        <begin position="5"/>
        <end position="117"/>
    </location>
</feature>
<gene>
    <name evidence="10" type="ORF">MNB_SV-3-1408</name>
</gene>
<proteinExistence type="inferred from homology"/>
<dbReference type="InterPro" id="IPR013848">
    <property type="entry name" value="Methylthiotransferase_N"/>
</dbReference>
<dbReference type="GO" id="GO:0051539">
    <property type="term" value="F:4 iron, 4 sulfur cluster binding"/>
    <property type="evidence" value="ECO:0007669"/>
    <property type="project" value="UniProtKB-KW"/>
</dbReference>
<evidence type="ECO:0000256" key="2">
    <source>
        <dbReference type="ARBA" id="ARBA00022485"/>
    </source>
</evidence>
<dbReference type="Pfam" id="PF04055">
    <property type="entry name" value="Radical_SAM"/>
    <property type="match status" value="1"/>
</dbReference>
<protein>
    <submittedName>
        <fullName evidence="10">Ribosomal protein S12p Asp88 (E. coli) methylthiotransferase</fullName>
    </submittedName>
</protein>
<dbReference type="InterPro" id="IPR007197">
    <property type="entry name" value="rSAM"/>
</dbReference>
<evidence type="ECO:0000256" key="1">
    <source>
        <dbReference type="ARBA" id="ARBA00001966"/>
    </source>
</evidence>
<dbReference type="PROSITE" id="PS51449">
    <property type="entry name" value="MTTASE_N"/>
    <property type="match status" value="1"/>
</dbReference>
<dbReference type="CDD" id="cd01335">
    <property type="entry name" value="Radical_SAM"/>
    <property type="match status" value="1"/>
</dbReference>
<dbReference type="GO" id="GO:0046872">
    <property type="term" value="F:metal ion binding"/>
    <property type="evidence" value="ECO:0007669"/>
    <property type="project" value="UniProtKB-KW"/>
</dbReference>
<dbReference type="Gene3D" id="3.40.50.12160">
    <property type="entry name" value="Methylthiotransferase, N-terminal domain"/>
    <property type="match status" value="1"/>
</dbReference>
<dbReference type="PROSITE" id="PS51918">
    <property type="entry name" value="RADICAL_SAM"/>
    <property type="match status" value="1"/>
</dbReference>
<keyword evidence="7" id="KW-0411">Iron-sulfur</keyword>
<sequence>MPNSKKLHLVSLGCTKNLVDSEVMLGRLKEYEITDDNTIADVIIVNTCGFIDAAKEESINTILTLHEQRKENSILVVSGCLTERYREELQADMPEIDIFTGVGDYEKIDELIANKQSTFSPEVYLATETSGRVITGSNYHAYIKIAEGCNQACSFCAIPSFKGKLHSRTLSSIVKEVEMLVEDGYYDFSFISQDSSSYGRDMQMTDGLIELIKAVEKIEGVKSARILYLYPSTTTFELIDAISDSTVFQTYYDMPIQHIEDSVLKSMKRGFGEKKTIELLEYMKSKPNAFLRTSLIAGHPGESKESFQKLYNFMKAFKFDRFNTFHYSNEETTSAYKLEQIPQDTIDERADILGAIAQENTQESLENMVGTTVTLVIDGESDEHEYLLSARPLAWAVDIDGEILINDTSDLPVEYGKLYEAKVTELVGTQLLATLLSVR</sequence>
<dbReference type="InterPro" id="IPR058240">
    <property type="entry name" value="rSAM_sf"/>
</dbReference>
<keyword evidence="2" id="KW-0004">4Fe-4S</keyword>
<keyword evidence="10" id="KW-0689">Ribosomal protein</keyword>
<reference evidence="10" key="1">
    <citation type="submission" date="2016-10" db="EMBL/GenBank/DDBJ databases">
        <authorList>
            <person name="de Groot N.N."/>
        </authorList>
    </citation>
    <scope>NUCLEOTIDE SEQUENCE</scope>
</reference>
<dbReference type="GO" id="GO:0005840">
    <property type="term" value="C:ribosome"/>
    <property type="evidence" value="ECO:0007669"/>
    <property type="project" value="UniProtKB-KW"/>
</dbReference>
<evidence type="ECO:0000256" key="6">
    <source>
        <dbReference type="ARBA" id="ARBA00023004"/>
    </source>
</evidence>
<evidence type="ECO:0000259" key="8">
    <source>
        <dbReference type="PROSITE" id="PS51449"/>
    </source>
</evidence>
<dbReference type="GO" id="GO:0035599">
    <property type="term" value="F:aspartic acid methylthiotransferase activity"/>
    <property type="evidence" value="ECO:0007669"/>
    <property type="project" value="TreeGrafter"/>
</dbReference>
<dbReference type="InterPro" id="IPR005839">
    <property type="entry name" value="Methylthiotransferase"/>
</dbReference>
<keyword evidence="3" id="KW-0963">Cytoplasm</keyword>
<keyword evidence="4" id="KW-0949">S-adenosyl-L-methionine</keyword>
<dbReference type="EMBL" id="FPHI01000019">
    <property type="protein sequence ID" value="SFV58456.1"/>
    <property type="molecule type" value="Genomic_DNA"/>
</dbReference>
<keyword evidence="5" id="KW-0479">Metal-binding</keyword>
<evidence type="ECO:0000256" key="3">
    <source>
        <dbReference type="ARBA" id="ARBA00022490"/>
    </source>
</evidence>
<dbReference type="SFLD" id="SFLDG01082">
    <property type="entry name" value="B12-binding_domain_containing"/>
    <property type="match status" value="1"/>
</dbReference>
<dbReference type="NCBIfam" id="TIGR00089">
    <property type="entry name" value="MiaB/RimO family radical SAM methylthiotransferase"/>
    <property type="match status" value="1"/>
</dbReference>
<evidence type="ECO:0000256" key="7">
    <source>
        <dbReference type="ARBA" id="ARBA00023014"/>
    </source>
</evidence>
<dbReference type="NCBIfam" id="TIGR01125">
    <property type="entry name" value="30S ribosomal protein S12 methylthiotransferase RimO"/>
    <property type="match status" value="1"/>
</dbReference>
<name>A0A1W1BY50_9ZZZZ</name>
<dbReference type="InterPro" id="IPR012340">
    <property type="entry name" value="NA-bd_OB-fold"/>
</dbReference>
<dbReference type="SMART" id="SM00729">
    <property type="entry name" value="Elp3"/>
    <property type="match status" value="1"/>
</dbReference>
<evidence type="ECO:0000313" key="10">
    <source>
        <dbReference type="EMBL" id="SFV58456.1"/>
    </source>
</evidence>
<dbReference type="Pfam" id="PF00919">
    <property type="entry name" value="UPF0004"/>
    <property type="match status" value="1"/>
</dbReference>
<dbReference type="Gene3D" id="3.80.30.20">
    <property type="entry name" value="tm_1862 like domain"/>
    <property type="match status" value="1"/>
</dbReference>
<keyword evidence="10" id="KW-0808">Transferase</keyword>
<dbReference type="InterPro" id="IPR005840">
    <property type="entry name" value="Ribosomal_uS12_MeSTrfase_RimO"/>
</dbReference>
<comment type="cofactor">
    <cofactor evidence="1">
        <name>[4Fe-4S] cluster</name>
        <dbReference type="ChEBI" id="CHEBI:49883"/>
    </cofactor>
</comment>
<dbReference type="SFLD" id="SFLDF00274">
    <property type="entry name" value="ribosomal_protein_S12_methylth"/>
    <property type="match status" value="1"/>
</dbReference>
<keyword evidence="6" id="KW-0408">Iron</keyword>
<feature type="domain" description="Radical SAM core" evidence="9">
    <location>
        <begin position="135"/>
        <end position="363"/>
    </location>
</feature>
<evidence type="ECO:0000256" key="4">
    <source>
        <dbReference type="ARBA" id="ARBA00022691"/>
    </source>
</evidence>
<dbReference type="SUPFAM" id="SSF102114">
    <property type="entry name" value="Radical SAM enzymes"/>
    <property type="match status" value="1"/>
</dbReference>
<dbReference type="GO" id="GO:0006400">
    <property type="term" value="P:tRNA modification"/>
    <property type="evidence" value="ECO:0007669"/>
    <property type="project" value="InterPro"/>
</dbReference>
<keyword evidence="10" id="KW-0687">Ribonucleoprotein</keyword>
<dbReference type="PROSITE" id="PS01278">
    <property type="entry name" value="MTTASE_RADICAL"/>
    <property type="match status" value="1"/>
</dbReference>
<accession>A0A1W1BY50</accession>
<organism evidence="10">
    <name type="scientific">hydrothermal vent metagenome</name>
    <dbReference type="NCBI Taxonomy" id="652676"/>
    <lineage>
        <taxon>unclassified sequences</taxon>
        <taxon>metagenomes</taxon>
        <taxon>ecological metagenomes</taxon>
    </lineage>
</organism>